<dbReference type="AlphaFoldDB" id="A0A5S6QTD7"/>
<sequence>MNFATDFGLFAKPRNPHTLHHFGLSTDDVNFKEAFKDTRFVVCGSNRSVIQRAANYVAEQLSVQVPYGTRIKNLSKKERYAILKVGPVLCICHESGAAESSIVLHEVTSMLNNADVEMPTFFYLGASEGAAFSGVEAGSIIITTCTVNAMAKPYFETCCCGRRVQHDSSLDTDLVQQLCQICKSMDIQYATGLTMESNDFYEEEGRLDGGLCSYTKEEQKNYLEQIHNQGVRNMQMGCSCFAAFCKRAKAKAAIINVCLANRFDETEAPLSNVKLALYEMMPCELAVQLMKMHLKAE</sequence>
<dbReference type="STRING" id="70415.A0A5S6QTD7"/>
<accession>A0A5S6QTD7</accession>
<feature type="domain" description="Nucleoside phosphorylase" evidence="1">
    <location>
        <begin position="41"/>
        <end position="269"/>
    </location>
</feature>
<reference evidence="3" key="1">
    <citation type="submission" date="2019-12" db="UniProtKB">
        <authorList>
            <consortium name="WormBaseParasite"/>
        </authorList>
    </citation>
    <scope>IDENTIFICATION</scope>
</reference>
<dbReference type="PANTHER" id="PTHR43691">
    <property type="entry name" value="URIDINE PHOSPHORYLASE"/>
    <property type="match status" value="1"/>
</dbReference>
<dbReference type="GO" id="GO:0006218">
    <property type="term" value="P:uridine catabolic process"/>
    <property type="evidence" value="ECO:0007669"/>
    <property type="project" value="TreeGrafter"/>
</dbReference>
<dbReference type="SUPFAM" id="SSF53167">
    <property type="entry name" value="Purine and uridine phosphorylases"/>
    <property type="match status" value="1"/>
</dbReference>
<protein>
    <submittedName>
        <fullName evidence="3">PNP_UDP_1 domain-containing protein</fullName>
    </submittedName>
</protein>
<evidence type="ECO:0000259" key="1">
    <source>
        <dbReference type="Pfam" id="PF01048"/>
    </source>
</evidence>
<keyword evidence="2" id="KW-1185">Reference proteome</keyword>
<dbReference type="Proteomes" id="UP000046395">
    <property type="component" value="Unassembled WGS sequence"/>
</dbReference>
<name>A0A5S6QTD7_TRIMR</name>
<organism evidence="2 3">
    <name type="scientific">Trichuris muris</name>
    <name type="common">Mouse whipworm</name>
    <dbReference type="NCBI Taxonomy" id="70415"/>
    <lineage>
        <taxon>Eukaryota</taxon>
        <taxon>Metazoa</taxon>
        <taxon>Ecdysozoa</taxon>
        <taxon>Nematoda</taxon>
        <taxon>Enoplea</taxon>
        <taxon>Dorylaimia</taxon>
        <taxon>Trichinellida</taxon>
        <taxon>Trichuridae</taxon>
        <taxon>Trichuris</taxon>
    </lineage>
</organism>
<dbReference type="Gene3D" id="3.40.50.1580">
    <property type="entry name" value="Nucleoside phosphorylase domain"/>
    <property type="match status" value="1"/>
</dbReference>
<dbReference type="InterPro" id="IPR035994">
    <property type="entry name" value="Nucleoside_phosphorylase_sf"/>
</dbReference>
<dbReference type="GO" id="GO:0004850">
    <property type="term" value="F:uridine phosphorylase activity"/>
    <property type="evidence" value="ECO:0007669"/>
    <property type="project" value="TreeGrafter"/>
</dbReference>
<dbReference type="PANTHER" id="PTHR43691:SF11">
    <property type="entry name" value="FI09636P-RELATED"/>
    <property type="match status" value="1"/>
</dbReference>
<dbReference type="InterPro" id="IPR000845">
    <property type="entry name" value="Nucleoside_phosphorylase_d"/>
</dbReference>
<proteinExistence type="predicted"/>
<evidence type="ECO:0000313" key="3">
    <source>
        <dbReference type="WBParaSite" id="TMUE_2000010505.1"/>
    </source>
</evidence>
<dbReference type="Pfam" id="PF01048">
    <property type="entry name" value="PNP_UDP_1"/>
    <property type="match status" value="1"/>
</dbReference>
<dbReference type="GO" id="GO:0005829">
    <property type="term" value="C:cytosol"/>
    <property type="evidence" value="ECO:0007669"/>
    <property type="project" value="TreeGrafter"/>
</dbReference>
<dbReference type="WBParaSite" id="TMUE_2000010505.1">
    <property type="protein sequence ID" value="TMUE_2000010505.1"/>
    <property type="gene ID" value="WBGene00288665"/>
</dbReference>
<evidence type="ECO:0000313" key="2">
    <source>
        <dbReference type="Proteomes" id="UP000046395"/>
    </source>
</evidence>